<keyword evidence="2" id="KW-1185">Reference proteome</keyword>
<accession>A0ABR4IB65</accession>
<name>A0ABR4IB65_9EURO</name>
<reference evidence="1 2" key="1">
    <citation type="submission" date="2024-07" db="EMBL/GenBank/DDBJ databases">
        <title>Section-level genome sequencing and comparative genomics of Aspergillus sections Usti and Cavernicolus.</title>
        <authorList>
            <consortium name="Lawrence Berkeley National Laboratory"/>
            <person name="Nybo J.L."/>
            <person name="Vesth T.C."/>
            <person name="Theobald S."/>
            <person name="Frisvad J.C."/>
            <person name="Larsen T.O."/>
            <person name="Kjaerboelling I."/>
            <person name="Rothschild-Mancinelli K."/>
            <person name="Lyhne E.K."/>
            <person name="Kogle M.E."/>
            <person name="Barry K."/>
            <person name="Clum A."/>
            <person name="Na H."/>
            <person name="Ledsgaard L."/>
            <person name="Lin J."/>
            <person name="Lipzen A."/>
            <person name="Kuo A."/>
            <person name="Riley R."/>
            <person name="Mondo S."/>
            <person name="Labutti K."/>
            <person name="Haridas S."/>
            <person name="Pangalinan J."/>
            <person name="Salamov A.A."/>
            <person name="Simmons B.A."/>
            <person name="Magnuson J.K."/>
            <person name="Chen J."/>
            <person name="Drula E."/>
            <person name="Henrissat B."/>
            <person name="Wiebenga A."/>
            <person name="Lubbers R.J."/>
            <person name="Gomes A.C."/>
            <person name="Makela M.R."/>
            <person name="Stajich J."/>
            <person name="Grigoriev I.V."/>
            <person name="Mortensen U.H."/>
            <person name="De Vries R.P."/>
            <person name="Baker S.E."/>
            <person name="Andersen M.R."/>
        </authorList>
    </citation>
    <scope>NUCLEOTIDE SEQUENCE [LARGE SCALE GENOMIC DNA]</scope>
    <source>
        <strain evidence="1 2">CBS 123904</strain>
    </source>
</reference>
<comment type="caution">
    <text evidence="1">The sequence shown here is derived from an EMBL/GenBank/DDBJ whole genome shotgun (WGS) entry which is preliminary data.</text>
</comment>
<gene>
    <name evidence="1" type="ORF">BJY01DRAFT_256375</name>
</gene>
<dbReference type="Proteomes" id="UP001610446">
    <property type="component" value="Unassembled WGS sequence"/>
</dbReference>
<proteinExistence type="predicted"/>
<dbReference type="EMBL" id="JBFXLU010000521">
    <property type="protein sequence ID" value="KAL2824974.1"/>
    <property type="molecule type" value="Genomic_DNA"/>
</dbReference>
<evidence type="ECO:0000313" key="2">
    <source>
        <dbReference type="Proteomes" id="UP001610446"/>
    </source>
</evidence>
<sequence>MASSFFDARAPLALKNRHSLLMRRLKRVRPGLEQCGNDGVSPCTTSASVSSTASSKASIIAPPAGGDDLAILQTLGGNEIPSSPPSWGTGTSIRSINTTSATNSNLAWPPPPSTATDHTDMDVEDLMLMSIPDLNWDEIRQSLKPKAVLSASHSVTPNSEFQQTSDGGTAAKCVEYSVTCQRAKLKSLVTHLVAAAMSETADCAAEEDQVTLTLNLKS</sequence>
<evidence type="ECO:0000313" key="1">
    <source>
        <dbReference type="EMBL" id="KAL2824974.1"/>
    </source>
</evidence>
<organism evidence="1 2">
    <name type="scientific">Aspergillus pseudoustus</name>
    <dbReference type="NCBI Taxonomy" id="1810923"/>
    <lineage>
        <taxon>Eukaryota</taxon>
        <taxon>Fungi</taxon>
        <taxon>Dikarya</taxon>
        <taxon>Ascomycota</taxon>
        <taxon>Pezizomycotina</taxon>
        <taxon>Eurotiomycetes</taxon>
        <taxon>Eurotiomycetidae</taxon>
        <taxon>Eurotiales</taxon>
        <taxon>Aspergillaceae</taxon>
        <taxon>Aspergillus</taxon>
        <taxon>Aspergillus subgen. Nidulantes</taxon>
    </lineage>
</organism>
<protein>
    <submittedName>
        <fullName evidence="1">Uncharacterized protein</fullName>
    </submittedName>
</protein>